<dbReference type="Proteomes" id="UP001385848">
    <property type="component" value="Unassembled WGS sequence"/>
</dbReference>
<feature type="compositionally biased region" description="Low complexity" evidence="1">
    <location>
        <begin position="170"/>
        <end position="360"/>
    </location>
</feature>
<evidence type="ECO:0000313" key="3">
    <source>
        <dbReference type="Proteomes" id="UP001385848"/>
    </source>
</evidence>
<feature type="compositionally biased region" description="Polar residues" evidence="1">
    <location>
        <begin position="361"/>
        <end position="371"/>
    </location>
</feature>
<protein>
    <submittedName>
        <fullName evidence="2">Uncharacterized protein</fullName>
    </submittedName>
</protein>
<dbReference type="EMBL" id="JBBVUL010000014">
    <property type="protein sequence ID" value="MEL0565701.1"/>
    <property type="molecule type" value="Genomic_DNA"/>
</dbReference>
<proteinExistence type="predicted"/>
<feature type="region of interest" description="Disordered" evidence="1">
    <location>
        <begin position="168"/>
        <end position="371"/>
    </location>
</feature>
<organism evidence="2 3">
    <name type="scientific">Lactobacillus jensenii</name>
    <dbReference type="NCBI Taxonomy" id="109790"/>
    <lineage>
        <taxon>Bacteria</taxon>
        <taxon>Bacillati</taxon>
        <taxon>Bacillota</taxon>
        <taxon>Bacilli</taxon>
        <taxon>Lactobacillales</taxon>
        <taxon>Lactobacillaceae</taxon>
        <taxon>Lactobacillus</taxon>
    </lineage>
</organism>
<keyword evidence="3" id="KW-1185">Reference proteome</keyword>
<evidence type="ECO:0000256" key="1">
    <source>
        <dbReference type="SAM" id="MobiDB-lite"/>
    </source>
</evidence>
<sequence length="528" mass="55204">MYRIGTQKQWIPAQYTNWDDGSSRKQNVNAVTIKYVPGYGINLWKTPASKEWTGRRLPHNSSWKVFGTAVGDDGYVWYNLGGDQWIPSRYTNKPIKAAASDSNVVTIKYVPGYGINLWKTPASKEWTGRRLAHNSSWRVYKTAVGDDGYIWYNLGGDQWIPSRYTNRPVKASSSATSSQSSKASSSSASSAASSQSSKASSSSVSSAASSQSSKASSSSASSAASSQSSKASSSSVSSAASSQSSKASSSSVSSAASSQSSKASSSSASSAASSQSSKASSSSASSAVSSQSSKASSSSASSAASSQSSRASSSSASSAASSQSSKASSSSASSAVSSQSSKASSSSASSASASQSGSSSENSGFTSNNGIWTDSERQEAEQYFVQLVNEWNAKQGNTVPFVINSEKQSLAEFRAQQNIESIEKTGDIDDHMPNGVPFLNQPEFKNSKVPVVTEVQGMQGSASGMTPKEFVDAAFDAFIYRDGPSWQHRESLRSGTKEELEVDSLPFGVGIKQVRHNGMIINVIDALI</sequence>
<dbReference type="RefSeq" id="WP_075362459.1">
    <property type="nucleotide sequence ID" value="NZ_CP018809.1"/>
</dbReference>
<reference evidence="2 3" key="1">
    <citation type="submission" date="2024-04" db="EMBL/GenBank/DDBJ databases">
        <title>Three lactobacilli isolated from voided urine samples from females with type 2 diabetes.</title>
        <authorList>
            <person name="Kula A."/>
            <person name="Stegman N."/>
            <person name="Putonti C."/>
        </authorList>
    </citation>
    <scope>NUCLEOTIDE SEQUENCE [LARGE SCALE GENOMIC DNA]</scope>
    <source>
        <strain evidence="2 3">1855</strain>
    </source>
</reference>
<dbReference type="GeneID" id="31742977"/>
<gene>
    <name evidence="2" type="ORF">AAC431_07240</name>
</gene>
<comment type="caution">
    <text evidence="2">The sequence shown here is derived from an EMBL/GenBank/DDBJ whole genome shotgun (WGS) entry which is preliminary data.</text>
</comment>
<accession>A0ABU9FJC6</accession>
<name>A0ABU9FJC6_LACJE</name>
<evidence type="ECO:0000313" key="2">
    <source>
        <dbReference type="EMBL" id="MEL0565701.1"/>
    </source>
</evidence>